<evidence type="ECO:0000313" key="3">
    <source>
        <dbReference type="Proteomes" id="UP000182237"/>
    </source>
</evidence>
<feature type="transmembrane region" description="Helical" evidence="1">
    <location>
        <begin position="248"/>
        <end position="271"/>
    </location>
</feature>
<name>A0A1H1VCG6_9CORY</name>
<organism evidence="2 3">
    <name type="scientific">Corynebacterium timonense</name>
    <dbReference type="NCBI Taxonomy" id="441500"/>
    <lineage>
        <taxon>Bacteria</taxon>
        <taxon>Bacillati</taxon>
        <taxon>Actinomycetota</taxon>
        <taxon>Actinomycetes</taxon>
        <taxon>Mycobacteriales</taxon>
        <taxon>Corynebacteriaceae</taxon>
        <taxon>Corynebacterium</taxon>
    </lineage>
</organism>
<keyword evidence="3" id="KW-1185">Reference proteome</keyword>
<dbReference type="Proteomes" id="UP000182237">
    <property type="component" value="Chromosome I"/>
</dbReference>
<feature type="transmembrane region" description="Helical" evidence="1">
    <location>
        <begin position="224"/>
        <end position="241"/>
    </location>
</feature>
<keyword evidence="1" id="KW-0472">Membrane</keyword>
<dbReference type="RefSeq" id="WP_019194782.1">
    <property type="nucleotide sequence ID" value="NZ_LT629765.1"/>
</dbReference>
<sequence length="455" mass="46788">MRAAKAWGVVLVLALTWPFFLPGEAFALRDMMVLPDMALTRAALGFGDLPARNVPQDALLGVLPVPVLIVRVMVVAAAACAARAGWRAAETAWGRSAAMTVAVWNPFVVERLLQGQWSLAVAAWLMPWIAVAPAWGWRWLASLTPTGALAAVVSSRSLGTAVFSAALCLPWVVPGMLASGSGTASAASADVFAPRAEEAAGTLGTLAGLGGIWNGAAVPDSREAGFALFGIALVVVLAAGWRGVEARLLVLAALGVGIALASWGGALAWAVTELPGGGLLRDAHKWLILALPAFVRAAGALPPRAAPAALALALLQVPDAAVAVAALRPVDGVEVPAVDHRGRDVFFVDRPALVLRPDGAPAVDPAPKVMNVVEPGELVVDGVVVDEVSPRWRAAAENVGDAGALRGLGIGLVVYPDGRVVDTGAPARDLPPTGVALLVIWVALGLWGCTRRTPY</sequence>
<dbReference type="OrthoDB" id="3463898at2"/>
<protein>
    <submittedName>
        <fullName evidence="2">Uncharacterized protein</fullName>
    </submittedName>
</protein>
<feature type="transmembrane region" description="Helical" evidence="1">
    <location>
        <begin position="58"/>
        <end position="80"/>
    </location>
</feature>
<keyword evidence="1" id="KW-1133">Transmembrane helix</keyword>
<feature type="transmembrane region" description="Helical" evidence="1">
    <location>
        <begin position="149"/>
        <end position="173"/>
    </location>
</feature>
<feature type="transmembrane region" description="Helical" evidence="1">
    <location>
        <begin position="115"/>
        <end position="137"/>
    </location>
</feature>
<keyword evidence="1" id="KW-0812">Transmembrane</keyword>
<evidence type="ECO:0000256" key="1">
    <source>
        <dbReference type="SAM" id="Phobius"/>
    </source>
</evidence>
<gene>
    <name evidence="2" type="ORF">SAMN04488539_2462</name>
</gene>
<dbReference type="STRING" id="1203190.GCA_000312345_01991"/>
<dbReference type="eggNOG" id="ENOG502Z7TU">
    <property type="taxonomic scope" value="Bacteria"/>
</dbReference>
<feature type="transmembrane region" description="Helical" evidence="1">
    <location>
        <begin position="92"/>
        <end position="109"/>
    </location>
</feature>
<dbReference type="AlphaFoldDB" id="A0A1H1VCG6"/>
<reference evidence="2 3" key="1">
    <citation type="submission" date="2016-10" db="EMBL/GenBank/DDBJ databases">
        <authorList>
            <person name="de Groot N.N."/>
        </authorList>
    </citation>
    <scope>NUCLEOTIDE SEQUENCE [LARGE SCALE GENOMIC DNA]</scope>
    <source>
        <strain evidence="2 3">DSM 45434</strain>
    </source>
</reference>
<dbReference type="EMBL" id="LT629765">
    <property type="protein sequence ID" value="SDS81909.1"/>
    <property type="molecule type" value="Genomic_DNA"/>
</dbReference>
<proteinExistence type="predicted"/>
<accession>A0A1H1VCG6</accession>
<evidence type="ECO:0000313" key="2">
    <source>
        <dbReference type="EMBL" id="SDS81909.1"/>
    </source>
</evidence>